<keyword evidence="3 5" id="KW-1133">Transmembrane helix</keyword>
<feature type="transmembrane region" description="Helical" evidence="5">
    <location>
        <begin position="114"/>
        <end position="132"/>
    </location>
</feature>
<dbReference type="Gene3D" id="1.20.1250.20">
    <property type="entry name" value="MFS general substrate transporter like domains"/>
    <property type="match status" value="1"/>
</dbReference>
<keyword evidence="8" id="KW-1185">Reference proteome</keyword>
<evidence type="ECO:0000259" key="6">
    <source>
        <dbReference type="PROSITE" id="PS50850"/>
    </source>
</evidence>
<feature type="transmembrane region" description="Helical" evidence="5">
    <location>
        <begin position="410"/>
        <end position="433"/>
    </location>
</feature>
<dbReference type="InterPro" id="IPR020846">
    <property type="entry name" value="MFS_dom"/>
</dbReference>
<feature type="transmembrane region" description="Helical" evidence="5">
    <location>
        <begin position="90"/>
        <end position="108"/>
    </location>
</feature>
<dbReference type="GO" id="GO:0005886">
    <property type="term" value="C:plasma membrane"/>
    <property type="evidence" value="ECO:0007669"/>
    <property type="project" value="TreeGrafter"/>
</dbReference>
<dbReference type="AlphaFoldDB" id="W0DGS2"/>
<feature type="transmembrane region" description="Helical" evidence="5">
    <location>
        <begin position="261"/>
        <end position="281"/>
    </location>
</feature>
<accession>W0DGS2</accession>
<dbReference type="Proteomes" id="UP000018914">
    <property type="component" value="Chromosome"/>
</dbReference>
<gene>
    <name evidence="7" type="ORF">THERU_07000</name>
</gene>
<evidence type="ECO:0000256" key="1">
    <source>
        <dbReference type="ARBA" id="ARBA00004141"/>
    </source>
</evidence>
<feature type="transmembrane region" description="Helical" evidence="5">
    <location>
        <begin position="382"/>
        <end position="404"/>
    </location>
</feature>
<dbReference type="EMBL" id="CP007028">
    <property type="protein sequence ID" value="AHE96457.1"/>
    <property type="molecule type" value="Genomic_DNA"/>
</dbReference>
<dbReference type="GO" id="GO:0046943">
    <property type="term" value="F:carboxylic acid transmembrane transporter activity"/>
    <property type="evidence" value="ECO:0007669"/>
    <property type="project" value="TreeGrafter"/>
</dbReference>
<evidence type="ECO:0000256" key="5">
    <source>
        <dbReference type="SAM" id="Phobius"/>
    </source>
</evidence>
<protein>
    <submittedName>
        <fullName evidence="7">MFS transporter</fullName>
    </submittedName>
</protein>
<dbReference type="KEGG" id="trd:THERU_07000"/>
<sequence length="447" mass="49061">MKFINTDLTCRLDALPWTGFHTRFVLALGITWVLDAFEVVIVSAVLKPMAEALQFTTQQASLMVSGFLIGAILGSLIFGYLADRFGRKKLFILTLLLYAGGTFLTGFANSFESALLFRILAGAGLGGEFAAIQSAIDEFVPARHRGKVDGTITALWNLGSIMASLSALYLLKHFDEGFAWRLAFFIGGLLTLLIIYIRIYVPESPRWLISKGRLKEAEEIVKKVEREAGISPKVESCQIPVFEGSIWDATKLILTKYRWRFLFSASMSFTILTTYYGMITFLPLGLSKVYNLSSKQVSEVLFFGSVGGLIGGLVVAFLNDRVGRKVLGVSISGLSALAVFLFLLTDANPKVLYFLYSLIAFSFASVAYVIATEIYPSYIRAYAIGVLSVVGRLSGALAPLLVTTLASRDYLLGLLCISLFWLVGFLAFVIYAIKGKETKGMPIEQIS</sequence>
<feature type="transmembrane region" description="Helical" evidence="5">
    <location>
        <begin position="24"/>
        <end position="46"/>
    </location>
</feature>
<name>W0DGS2_9AQUI</name>
<organism evidence="8">
    <name type="scientific">Thermocrinis ruber</name>
    <dbReference type="NCBI Taxonomy" id="75906"/>
    <lineage>
        <taxon>Bacteria</taxon>
        <taxon>Pseudomonadati</taxon>
        <taxon>Aquificota</taxon>
        <taxon>Aquificia</taxon>
        <taxon>Aquificales</taxon>
        <taxon>Aquificaceae</taxon>
        <taxon>Thermocrinis</taxon>
    </lineage>
</organism>
<feature type="transmembrane region" description="Helical" evidence="5">
    <location>
        <begin position="153"/>
        <end position="172"/>
    </location>
</feature>
<dbReference type="OrthoDB" id="9787026at2"/>
<dbReference type="InterPro" id="IPR005828">
    <property type="entry name" value="MFS_sugar_transport-like"/>
</dbReference>
<feature type="transmembrane region" description="Helical" evidence="5">
    <location>
        <begin position="178"/>
        <end position="201"/>
    </location>
</feature>
<dbReference type="InterPro" id="IPR036259">
    <property type="entry name" value="MFS_trans_sf"/>
</dbReference>
<dbReference type="eggNOG" id="COG2814">
    <property type="taxonomic scope" value="Bacteria"/>
</dbReference>
<evidence type="ECO:0000256" key="4">
    <source>
        <dbReference type="ARBA" id="ARBA00023136"/>
    </source>
</evidence>
<feature type="transmembrane region" description="Helical" evidence="5">
    <location>
        <begin position="326"/>
        <end position="345"/>
    </location>
</feature>
<keyword evidence="2 5" id="KW-0812">Transmembrane</keyword>
<dbReference type="Pfam" id="PF00083">
    <property type="entry name" value="Sugar_tr"/>
    <property type="match status" value="1"/>
</dbReference>
<evidence type="ECO:0000313" key="7">
    <source>
        <dbReference type="EMBL" id="AHE96457.1"/>
    </source>
</evidence>
<dbReference type="PROSITE" id="PS50850">
    <property type="entry name" value="MFS"/>
    <property type="match status" value="1"/>
</dbReference>
<evidence type="ECO:0000256" key="2">
    <source>
        <dbReference type="ARBA" id="ARBA00022692"/>
    </source>
</evidence>
<proteinExistence type="predicted"/>
<comment type="subcellular location">
    <subcellularLocation>
        <location evidence="1">Membrane</location>
        <topology evidence="1">Multi-pass membrane protein</topology>
    </subcellularLocation>
</comment>
<keyword evidence="4 5" id="KW-0472">Membrane</keyword>
<dbReference type="STRING" id="75906.THERU_07000"/>
<feature type="transmembrane region" description="Helical" evidence="5">
    <location>
        <begin position="351"/>
        <end position="370"/>
    </location>
</feature>
<feature type="transmembrane region" description="Helical" evidence="5">
    <location>
        <begin position="58"/>
        <end position="78"/>
    </location>
</feature>
<reference evidence="7 8" key="1">
    <citation type="submission" date="2013-12" db="EMBL/GenBank/DDBJ databases">
        <authorList>
            <consortium name="DOE Joint Genome Institute"/>
            <person name="Eisen J."/>
            <person name="Huntemann M."/>
            <person name="Han J."/>
            <person name="Chen A."/>
            <person name="Kyrpides N."/>
            <person name="Mavromatis K."/>
            <person name="Markowitz V."/>
            <person name="Palaniappan K."/>
            <person name="Ivanova N."/>
            <person name="Schaumberg A."/>
            <person name="Pati A."/>
            <person name="Liolios K."/>
            <person name="Nordberg H.P."/>
            <person name="Cantor M.N."/>
            <person name="Hua S.X."/>
            <person name="Woyke T."/>
        </authorList>
    </citation>
    <scope>NUCLEOTIDE SEQUENCE [LARGE SCALE GENOMIC DNA]</scope>
    <source>
        <strain evidence="7 8">DSM 23557</strain>
    </source>
</reference>
<feature type="transmembrane region" description="Helical" evidence="5">
    <location>
        <begin position="301"/>
        <end position="319"/>
    </location>
</feature>
<evidence type="ECO:0000256" key="3">
    <source>
        <dbReference type="ARBA" id="ARBA00022989"/>
    </source>
</evidence>
<dbReference type="PANTHER" id="PTHR23508:SF10">
    <property type="entry name" value="CARBOXYLIC ACID TRANSPORTER PROTEIN HOMOLOG"/>
    <property type="match status" value="1"/>
</dbReference>
<dbReference type="SUPFAM" id="SSF103473">
    <property type="entry name" value="MFS general substrate transporter"/>
    <property type="match status" value="1"/>
</dbReference>
<dbReference type="PANTHER" id="PTHR23508">
    <property type="entry name" value="CARBOXYLIC ACID TRANSPORTER PROTEIN HOMOLOG"/>
    <property type="match status" value="1"/>
</dbReference>
<feature type="domain" description="Major facilitator superfamily (MFS) profile" evidence="6">
    <location>
        <begin position="24"/>
        <end position="436"/>
    </location>
</feature>
<dbReference type="RefSeq" id="WP_025306529.1">
    <property type="nucleotide sequence ID" value="NZ_CP007028.1"/>
</dbReference>
<dbReference type="HOGENOM" id="CLU_001265_46_3_0"/>
<evidence type="ECO:0000313" key="8">
    <source>
        <dbReference type="Proteomes" id="UP000018914"/>
    </source>
</evidence>